<dbReference type="GeneID" id="6757437"/>
<dbReference type="PhylomeDB" id="B3S7V0"/>
<protein>
    <recommendedName>
        <fullName evidence="12">Ionotropic glutamate receptor C-terminal domain-containing protein</fullName>
    </recommendedName>
</protein>
<dbReference type="SMART" id="SM00079">
    <property type="entry name" value="PBPe"/>
    <property type="match status" value="1"/>
</dbReference>
<keyword evidence="9" id="KW-1071">Ligand-gated ion channel</keyword>
<dbReference type="SUPFAM" id="SSF53850">
    <property type="entry name" value="Periplasmic binding protein-like II"/>
    <property type="match status" value="1"/>
</dbReference>
<gene>
    <name evidence="13" type="ORF">TRIADDRAFT_30612</name>
</gene>
<proteinExistence type="predicted"/>
<evidence type="ECO:0000256" key="8">
    <source>
        <dbReference type="ARBA" id="ARBA00023180"/>
    </source>
</evidence>
<dbReference type="CTD" id="6757437"/>
<evidence type="ECO:0000256" key="9">
    <source>
        <dbReference type="ARBA" id="ARBA00023286"/>
    </source>
</evidence>
<evidence type="ECO:0000256" key="4">
    <source>
        <dbReference type="ARBA" id="ARBA00022989"/>
    </source>
</evidence>
<feature type="transmembrane region" description="Helical" evidence="11">
    <location>
        <begin position="211"/>
        <end position="234"/>
    </location>
</feature>
<dbReference type="InterPro" id="IPR019594">
    <property type="entry name" value="Glu/Gly-bd"/>
</dbReference>
<keyword evidence="7" id="KW-0675">Receptor</keyword>
<dbReference type="InterPro" id="IPR001320">
    <property type="entry name" value="Iontro_rcpt_C"/>
</dbReference>
<dbReference type="OMA" id="WRITSHI"/>
<evidence type="ECO:0000313" key="13">
    <source>
        <dbReference type="EMBL" id="EDV21257.1"/>
    </source>
</evidence>
<accession>B3S7V0</accession>
<evidence type="ECO:0000256" key="6">
    <source>
        <dbReference type="ARBA" id="ARBA00023136"/>
    </source>
</evidence>
<keyword evidence="3 11" id="KW-0812">Transmembrane</keyword>
<dbReference type="InterPro" id="IPR015683">
    <property type="entry name" value="Ionotropic_Glu_rcpt"/>
</dbReference>
<dbReference type="Gene3D" id="3.40.190.10">
    <property type="entry name" value="Periplasmic binding protein-like II"/>
    <property type="match status" value="1"/>
</dbReference>
<dbReference type="Proteomes" id="UP000009022">
    <property type="component" value="Unassembled WGS sequence"/>
</dbReference>
<dbReference type="KEGG" id="tad:TRIADDRAFT_30612"/>
<evidence type="ECO:0000256" key="5">
    <source>
        <dbReference type="ARBA" id="ARBA00023065"/>
    </source>
</evidence>
<dbReference type="InParanoid" id="B3S7V0"/>
<dbReference type="RefSeq" id="XP_002116224.1">
    <property type="nucleotide sequence ID" value="XM_002116188.1"/>
</dbReference>
<dbReference type="Pfam" id="PF10613">
    <property type="entry name" value="Lig_chan-Glu_bd"/>
    <property type="match status" value="1"/>
</dbReference>
<comment type="subcellular location">
    <subcellularLocation>
        <location evidence="1">Membrane</location>
        <topology evidence="1">Multi-pass membrane protein</topology>
    </subcellularLocation>
</comment>
<dbReference type="PANTHER" id="PTHR18966">
    <property type="entry name" value="IONOTROPIC GLUTAMATE RECEPTOR"/>
    <property type="match status" value="1"/>
</dbReference>
<dbReference type="GO" id="GO:0016020">
    <property type="term" value="C:membrane"/>
    <property type="evidence" value="ECO:0007669"/>
    <property type="project" value="UniProtKB-SubCell"/>
</dbReference>
<reference evidence="13 14" key="1">
    <citation type="journal article" date="2008" name="Nature">
        <title>The Trichoplax genome and the nature of placozoans.</title>
        <authorList>
            <person name="Srivastava M."/>
            <person name="Begovic E."/>
            <person name="Chapman J."/>
            <person name="Putnam N.H."/>
            <person name="Hellsten U."/>
            <person name="Kawashima T."/>
            <person name="Kuo A."/>
            <person name="Mitros T."/>
            <person name="Salamov A."/>
            <person name="Carpenter M.L."/>
            <person name="Signorovitch A.Y."/>
            <person name="Moreno M.A."/>
            <person name="Kamm K."/>
            <person name="Grimwood J."/>
            <person name="Schmutz J."/>
            <person name="Shapiro H."/>
            <person name="Grigoriev I.V."/>
            <person name="Buss L.W."/>
            <person name="Schierwater B."/>
            <person name="Dellaporta S.L."/>
            <person name="Rokhsar D.S."/>
        </authorList>
    </citation>
    <scope>NUCLEOTIDE SEQUENCE [LARGE SCALE GENOMIC DNA]</scope>
    <source>
        <strain evidence="13 14">Grell-BS-1999</strain>
    </source>
</reference>
<keyword evidence="6 11" id="KW-0472">Membrane</keyword>
<keyword evidence="5" id="KW-0406">Ion transport</keyword>
<keyword evidence="8" id="KW-0325">Glycoprotein</keyword>
<dbReference type="eggNOG" id="KOG1052">
    <property type="taxonomic scope" value="Eukaryota"/>
</dbReference>
<evidence type="ECO:0000256" key="3">
    <source>
        <dbReference type="ARBA" id="ARBA00022692"/>
    </source>
</evidence>
<keyword evidence="2" id="KW-0813">Transport</keyword>
<feature type="transmembrane region" description="Helical" evidence="11">
    <location>
        <begin position="115"/>
        <end position="136"/>
    </location>
</feature>
<evidence type="ECO:0000256" key="7">
    <source>
        <dbReference type="ARBA" id="ARBA00023170"/>
    </source>
</evidence>
<evidence type="ECO:0000256" key="10">
    <source>
        <dbReference type="ARBA" id="ARBA00023303"/>
    </source>
</evidence>
<keyword evidence="14" id="KW-1185">Reference proteome</keyword>
<organism evidence="13 14">
    <name type="scientific">Trichoplax adhaerens</name>
    <name type="common">Trichoplax reptans</name>
    <dbReference type="NCBI Taxonomy" id="10228"/>
    <lineage>
        <taxon>Eukaryota</taxon>
        <taxon>Metazoa</taxon>
        <taxon>Placozoa</taxon>
        <taxon>Uniplacotomia</taxon>
        <taxon>Trichoplacea</taxon>
        <taxon>Trichoplacidae</taxon>
        <taxon>Trichoplax</taxon>
    </lineage>
</organism>
<dbReference type="Gene3D" id="1.10.287.70">
    <property type="match status" value="1"/>
</dbReference>
<dbReference type="Pfam" id="PF00060">
    <property type="entry name" value="Lig_chan"/>
    <property type="match status" value="1"/>
</dbReference>
<dbReference type="GO" id="GO:0015276">
    <property type="term" value="F:ligand-gated monoatomic ion channel activity"/>
    <property type="evidence" value="ECO:0007669"/>
    <property type="project" value="InterPro"/>
</dbReference>
<feature type="domain" description="Ionotropic glutamate receptor C-terminal" evidence="12">
    <location>
        <begin position="6"/>
        <end position="368"/>
    </location>
</feature>
<dbReference type="HOGENOM" id="CLU_007257_0_0_1"/>
<name>B3S7V0_TRIAD</name>
<evidence type="ECO:0000256" key="11">
    <source>
        <dbReference type="SAM" id="Phobius"/>
    </source>
</evidence>
<sequence>MIDDETGKPVGVMIELLKKLSLELGFTYTIEYQDDGQYGRTNLTADGLRGTHMIGKIVRREVDLALVPLSITAELQEHMDFTVSVMEKGIKILLNKPKYQPISIDQCFTPLKPMVWFMIAAALLLVSVTVTFQHYFNPAEYTNQHLDSLIPASFDYSHLPPEEVIHQWEDSSKEVLQALNLVNSIWNSLAAFLQQGSDVTPRSFPSRLVTAVWWLSCTIIISTYTANLAAFLTINRLTPEITSLVQLSQQYTIKYGVLKEGSTNNYFNTLKSSPYADMKPYLHLFNNITEGIKAVKHGKFAFIADSTILSYHVARDCSIMTVGAEALIVGHGLGLPLNSPYTKQLSEAILKLRMNGFIKDKLKIWLKYDHLYM</sequence>
<evidence type="ECO:0000256" key="1">
    <source>
        <dbReference type="ARBA" id="ARBA00004141"/>
    </source>
</evidence>
<evidence type="ECO:0000313" key="14">
    <source>
        <dbReference type="Proteomes" id="UP000009022"/>
    </source>
</evidence>
<keyword evidence="10" id="KW-0407">Ion channel</keyword>
<dbReference type="AlphaFoldDB" id="B3S7V0"/>
<dbReference type="EMBL" id="DS985254">
    <property type="protein sequence ID" value="EDV21257.1"/>
    <property type="molecule type" value="Genomic_DNA"/>
</dbReference>
<evidence type="ECO:0000259" key="12">
    <source>
        <dbReference type="SMART" id="SM00079"/>
    </source>
</evidence>
<keyword evidence="4 11" id="KW-1133">Transmembrane helix</keyword>
<dbReference type="OrthoDB" id="5984008at2759"/>
<evidence type="ECO:0000256" key="2">
    <source>
        <dbReference type="ARBA" id="ARBA00022448"/>
    </source>
</evidence>